<dbReference type="AlphaFoldDB" id="A0A7Y0HMD0"/>
<feature type="transmembrane region" description="Helical" evidence="1">
    <location>
        <begin position="181"/>
        <end position="199"/>
    </location>
</feature>
<accession>A0A7Y0HMD0</accession>
<dbReference type="PANTHER" id="PTHR41324:SF1">
    <property type="entry name" value="DUF2232 DOMAIN-CONTAINING PROTEIN"/>
    <property type="match status" value="1"/>
</dbReference>
<gene>
    <name evidence="2" type="ORF">HBE96_04980</name>
</gene>
<organism evidence="2 3">
    <name type="scientific">Clostridium muellerianum</name>
    <dbReference type="NCBI Taxonomy" id="2716538"/>
    <lineage>
        <taxon>Bacteria</taxon>
        <taxon>Bacillati</taxon>
        <taxon>Bacillota</taxon>
        <taxon>Clostridia</taxon>
        <taxon>Eubacteriales</taxon>
        <taxon>Clostridiaceae</taxon>
        <taxon>Clostridium</taxon>
    </lineage>
</organism>
<keyword evidence="1" id="KW-0812">Transmembrane</keyword>
<sequence>MQNRSYSTKSIVEAGLVSTLIVIIMLANLYVPMVSILGTLALPIPVTVLYIRHNFKVSLSAVIVSSIIVAMISNPLMALRCLIVLSTTGITLGYCIKHKKSNSLTLIMLTLASAVAITISLVIIVNLAGKHGIIDFISNQLQESIKVARQMYVDAGLTKEQLALLDNMAELAKPNNLFKNLLLILCMSGFFSASVNYYVTRVILKKLKYDVVEVKSFIYFYVNSKVAAIMAIFILIGVLLTRNNISIGSSITTSGYGILLILLLLDGVAFALYYLKNKFNMSKLVLTLILVFTIFSPLYIVFIYLGLMDILLDFRKLDPHRRRPIEK</sequence>
<feature type="transmembrane region" description="Helical" evidence="1">
    <location>
        <begin position="220"/>
        <end position="241"/>
    </location>
</feature>
<dbReference type="PANTHER" id="PTHR41324">
    <property type="entry name" value="MEMBRANE PROTEIN-RELATED"/>
    <property type="match status" value="1"/>
</dbReference>
<protein>
    <submittedName>
        <fullName evidence="2">YybS family protein</fullName>
    </submittedName>
</protein>
<evidence type="ECO:0000313" key="2">
    <source>
        <dbReference type="EMBL" id="NMM62055.1"/>
    </source>
</evidence>
<feature type="transmembrane region" description="Helical" evidence="1">
    <location>
        <begin position="103"/>
        <end position="128"/>
    </location>
</feature>
<feature type="transmembrane region" description="Helical" evidence="1">
    <location>
        <begin position="284"/>
        <end position="307"/>
    </location>
</feature>
<keyword evidence="3" id="KW-1185">Reference proteome</keyword>
<keyword evidence="1" id="KW-0472">Membrane</keyword>
<evidence type="ECO:0000256" key="1">
    <source>
        <dbReference type="SAM" id="Phobius"/>
    </source>
</evidence>
<feature type="transmembrane region" description="Helical" evidence="1">
    <location>
        <begin position="54"/>
        <end position="71"/>
    </location>
</feature>
<keyword evidence="1" id="KW-1133">Transmembrane helix</keyword>
<feature type="transmembrane region" description="Helical" evidence="1">
    <location>
        <begin position="253"/>
        <end position="275"/>
    </location>
</feature>
<dbReference type="RefSeq" id="WP_169296663.1">
    <property type="nucleotide sequence ID" value="NZ_JABBNI010000010.1"/>
</dbReference>
<dbReference type="Proteomes" id="UP000537131">
    <property type="component" value="Unassembled WGS sequence"/>
</dbReference>
<dbReference type="InterPro" id="IPR018710">
    <property type="entry name" value="DUF2232"/>
</dbReference>
<evidence type="ECO:0000313" key="3">
    <source>
        <dbReference type="Proteomes" id="UP000537131"/>
    </source>
</evidence>
<reference evidence="2 3" key="1">
    <citation type="submission" date="2020-06" db="EMBL/GenBank/DDBJ databases">
        <title>Complete Genome Sequence of Clostridium muelleri sp. nov. P21T, an Acid-Alcohol Producing Acetogen Isolated from Old Hay.</title>
        <authorList>
            <person name="Duncan K.E."/>
            <person name="Tanner R.S."/>
        </authorList>
    </citation>
    <scope>NUCLEOTIDE SEQUENCE [LARGE SCALE GENOMIC DNA]</scope>
    <source>
        <strain evidence="2 3">P21</strain>
    </source>
</reference>
<feature type="transmembrane region" description="Helical" evidence="1">
    <location>
        <begin position="20"/>
        <end position="42"/>
    </location>
</feature>
<name>A0A7Y0HMD0_9CLOT</name>
<proteinExistence type="predicted"/>
<dbReference type="EMBL" id="JABBNI010000010">
    <property type="protein sequence ID" value="NMM62055.1"/>
    <property type="molecule type" value="Genomic_DNA"/>
</dbReference>
<dbReference type="Pfam" id="PF09991">
    <property type="entry name" value="DUF2232"/>
    <property type="match status" value="1"/>
</dbReference>
<comment type="caution">
    <text evidence="2">The sequence shown here is derived from an EMBL/GenBank/DDBJ whole genome shotgun (WGS) entry which is preliminary data.</text>
</comment>